<protein>
    <submittedName>
        <fullName evidence="4">Proline iminopeptidase</fullName>
    </submittedName>
</protein>
<dbReference type="OrthoDB" id="3771266at2"/>
<dbReference type="PRINTS" id="PR00111">
    <property type="entry name" value="ABHYDROLASE"/>
</dbReference>
<evidence type="ECO:0000259" key="3">
    <source>
        <dbReference type="Pfam" id="PF00561"/>
    </source>
</evidence>
<sequence>MYIQLGDVRLFFDVEGAVLAPDGPVHRERPTVLCLHGGPGLDHSTLRPGFSELAEHAQVIYLDQRGHGRSDRGDPTRWTLARWAADVHEFCQALGIVRPIVLGTSFGGYVAMEYAIRYPSHPAKIVLISTSPRGTGNPERRERVFDAFARRGGAAASEVARRAFDERTPAAFAEYVRVCGPLYTSRPPDPDGAKRVIANNEILPRFEAPGAEGVTFDQTSRLPRVRCPVLIVGGSEDPITPIAEQQLIAGSLPAGQVDLVEIPDCGHGVLRDAPQRLLELVAEFVVAT</sequence>
<evidence type="ECO:0000256" key="2">
    <source>
        <dbReference type="ARBA" id="ARBA00022801"/>
    </source>
</evidence>
<dbReference type="GO" id="GO:0004177">
    <property type="term" value="F:aminopeptidase activity"/>
    <property type="evidence" value="ECO:0007669"/>
    <property type="project" value="UniProtKB-EC"/>
</dbReference>
<dbReference type="AlphaFoldDB" id="A0A542DBI2"/>
<dbReference type="PANTHER" id="PTHR43798">
    <property type="entry name" value="MONOACYLGLYCEROL LIPASE"/>
    <property type="match status" value="1"/>
</dbReference>
<dbReference type="PANTHER" id="PTHR43798:SF33">
    <property type="entry name" value="HYDROLASE, PUTATIVE (AFU_ORTHOLOGUE AFUA_2G14860)-RELATED"/>
    <property type="match status" value="1"/>
</dbReference>
<comment type="caution">
    <text evidence="4">The sequence shown here is derived from an EMBL/GenBank/DDBJ whole genome shotgun (WGS) entry which is preliminary data.</text>
</comment>
<evidence type="ECO:0000256" key="1">
    <source>
        <dbReference type="ARBA" id="ARBA00010088"/>
    </source>
</evidence>
<dbReference type="EMBL" id="VFML01000001">
    <property type="protein sequence ID" value="TQJ00440.1"/>
    <property type="molecule type" value="Genomic_DNA"/>
</dbReference>
<evidence type="ECO:0000313" key="4">
    <source>
        <dbReference type="EMBL" id="TQJ00440.1"/>
    </source>
</evidence>
<dbReference type="InterPro" id="IPR029058">
    <property type="entry name" value="AB_hydrolase_fold"/>
</dbReference>
<proteinExistence type="inferred from homology"/>
<dbReference type="RefSeq" id="WP_141995372.1">
    <property type="nucleotide sequence ID" value="NZ_VFML01000001.1"/>
</dbReference>
<dbReference type="SUPFAM" id="SSF53474">
    <property type="entry name" value="alpha/beta-Hydrolases"/>
    <property type="match status" value="1"/>
</dbReference>
<name>A0A542DBI2_AMYCI</name>
<dbReference type="Pfam" id="PF00561">
    <property type="entry name" value="Abhydrolase_1"/>
    <property type="match status" value="1"/>
</dbReference>
<dbReference type="Gene3D" id="3.40.50.1820">
    <property type="entry name" value="alpha/beta hydrolase"/>
    <property type="match status" value="1"/>
</dbReference>
<keyword evidence="5" id="KW-1185">Reference proteome</keyword>
<evidence type="ECO:0000313" key="5">
    <source>
        <dbReference type="Proteomes" id="UP000320876"/>
    </source>
</evidence>
<feature type="domain" description="AB hydrolase-1" evidence="3">
    <location>
        <begin position="30"/>
        <end position="270"/>
    </location>
</feature>
<dbReference type="GO" id="GO:0006508">
    <property type="term" value="P:proteolysis"/>
    <property type="evidence" value="ECO:0007669"/>
    <property type="project" value="InterPro"/>
</dbReference>
<dbReference type="Proteomes" id="UP000320876">
    <property type="component" value="Unassembled WGS sequence"/>
</dbReference>
<dbReference type="InterPro" id="IPR050266">
    <property type="entry name" value="AB_hydrolase_sf"/>
</dbReference>
<reference evidence="4 5" key="1">
    <citation type="submission" date="2019-06" db="EMBL/GenBank/DDBJ databases">
        <title>Sequencing the genomes of 1000 actinobacteria strains.</title>
        <authorList>
            <person name="Klenk H.-P."/>
        </authorList>
    </citation>
    <scope>NUCLEOTIDE SEQUENCE [LARGE SCALE GENOMIC DNA]</scope>
    <source>
        <strain evidence="4 5">DSM 45679</strain>
    </source>
</reference>
<comment type="similarity">
    <text evidence="1">Belongs to the peptidase S33 family.</text>
</comment>
<dbReference type="InterPro" id="IPR002410">
    <property type="entry name" value="Peptidase_S33"/>
</dbReference>
<dbReference type="GO" id="GO:0016020">
    <property type="term" value="C:membrane"/>
    <property type="evidence" value="ECO:0007669"/>
    <property type="project" value="TreeGrafter"/>
</dbReference>
<dbReference type="PRINTS" id="PR00793">
    <property type="entry name" value="PROAMNOPTASE"/>
</dbReference>
<keyword evidence="2" id="KW-0378">Hydrolase</keyword>
<organism evidence="4 5">
    <name type="scientific">Amycolatopsis cihanbeyliensis</name>
    <dbReference type="NCBI Taxonomy" id="1128664"/>
    <lineage>
        <taxon>Bacteria</taxon>
        <taxon>Bacillati</taxon>
        <taxon>Actinomycetota</taxon>
        <taxon>Actinomycetes</taxon>
        <taxon>Pseudonocardiales</taxon>
        <taxon>Pseudonocardiaceae</taxon>
        <taxon>Amycolatopsis</taxon>
    </lineage>
</organism>
<accession>A0A542DBI2</accession>
<dbReference type="InterPro" id="IPR000073">
    <property type="entry name" value="AB_hydrolase_1"/>
</dbReference>
<gene>
    <name evidence="4" type="ORF">FB471_0062</name>
</gene>